<feature type="chain" id="PRO_5020789854" evidence="1">
    <location>
        <begin position="20"/>
        <end position="186"/>
    </location>
</feature>
<dbReference type="Gene3D" id="2.40.128.110">
    <property type="entry name" value="Lipid/polyisoprenoid-binding, YceI-like"/>
    <property type="match status" value="1"/>
</dbReference>
<dbReference type="EMBL" id="SMAD01000003">
    <property type="protein sequence ID" value="TCS88399.1"/>
    <property type="molecule type" value="Genomic_DNA"/>
</dbReference>
<gene>
    <name evidence="3" type="ORF">EDD80_103263</name>
</gene>
<dbReference type="Proteomes" id="UP000295807">
    <property type="component" value="Unassembled WGS sequence"/>
</dbReference>
<evidence type="ECO:0000259" key="2">
    <source>
        <dbReference type="Pfam" id="PF04264"/>
    </source>
</evidence>
<reference evidence="3 4" key="1">
    <citation type="submission" date="2019-03" db="EMBL/GenBank/DDBJ databases">
        <title>Genomic Encyclopedia of Type Strains, Phase IV (KMG-IV): sequencing the most valuable type-strain genomes for metagenomic binning, comparative biology and taxonomic classification.</title>
        <authorList>
            <person name="Goeker M."/>
        </authorList>
    </citation>
    <scope>NUCLEOTIDE SEQUENCE [LARGE SCALE GENOMIC DNA]</scope>
    <source>
        <strain evidence="3 4">DSM 21100</strain>
    </source>
</reference>
<organism evidence="3 4">
    <name type="scientific">Anseongella ginsenosidimutans</name>
    <dbReference type="NCBI Taxonomy" id="496056"/>
    <lineage>
        <taxon>Bacteria</taxon>
        <taxon>Pseudomonadati</taxon>
        <taxon>Bacteroidota</taxon>
        <taxon>Sphingobacteriia</taxon>
        <taxon>Sphingobacteriales</taxon>
        <taxon>Sphingobacteriaceae</taxon>
        <taxon>Anseongella</taxon>
    </lineage>
</organism>
<dbReference type="OrthoDB" id="116832at2"/>
<keyword evidence="1" id="KW-0732">Signal</keyword>
<keyword evidence="4" id="KW-1185">Reference proteome</keyword>
<evidence type="ECO:0000313" key="4">
    <source>
        <dbReference type="Proteomes" id="UP000295807"/>
    </source>
</evidence>
<name>A0A4R3KVK9_9SPHI</name>
<dbReference type="InterPro" id="IPR007372">
    <property type="entry name" value="Lipid/polyisoprenoid-bd_YceI"/>
</dbReference>
<dbReference type="Pfam" id="PF04264">
    <property type="entry name" value="YceI"/>
    <property type="match status" value="1"/>
</dbReference>
<protein>
    <submittedName>
        <fullName evidence="3">YceI-like domain-containing protein</fullName>
    </submittedName>
</protein>
<comment type="caution">
    <text evidence="3">The sequence shown here is derived from an EMBL/GenBank/DDBJ whole genome shotgun (WGS) entry which is preliminary data.</text>
</comment>
<feature type="signal peptide" evidence="1">
    <location>
        <begin position="1"/>
        <end position="19"/>
    </location>
</feature>
<proteinExistence type="predicted"/>
<sequence>MLRYACLVFLFSTSVAARAQSIFTAHDLNITFYSDTPKKNFEAYSTGGTSMLNIAKQEITFSVDISSFIFYRLLMQEHFNKNYMESDRFPKATFKGRFTENIDLSRKGKQAVKVQGILEIHGKKSKREIEGFLTVRDQDILLESSFMVSTTDHGIRIPEALSDQISPDIRIQVRGEYAPYDQLVKK</sequence>
<dbReference type="SUPFAM" id="SSF101874">
    <property type="entry name" value="YceI-like"/>
    <property type="match status" value="1"/>
</dbReference>
<dbReference type="AlphaFoldDB" id="A0A4R3KVK9"/>
<evidence type="ECO:0000256" key="1">
    <source>
        <dbReference type="SAM" id="SignalP"/>
    </source>
</evidence>
<feature type="domain" description="Lipid/polyisoprenoid-binding YceI-like" evidence="2">
    <location>
        <begin position="52"/>
        <end position="176"/>
    </location>
</feature>
<evidence type="ECO:0000313" key="3">
    <source>
        <dbReference type="EMBL" id="TCS88399.1"/>
    </source>
</evidence>
<dbReference type="RefSeq" id="WP_132128608.1">
    <property type="nucleotide sequence ID" value="NZ_CP042432.1"/>
</dbReference>
<dbReference type="InterPro" id="IPR036761">
    <property type="entry name" value="TTHA0802/YceI-like_sf"/>
</dbReference>
<accession>A0A4R3KVK9</accession>